<evidence type="ECO:0000313" key="1">
    <source>
        <dbReference type="EMBL" id="CUU39542.1"/>
    </source>
</evidence>
<protein>
    <submittedName>
        <fullName evidence="1">Uncharacterized protein</fullName>
    </submittedName>
</protein>
<dbReference type="Proteomes" id="UP000029925">
    <property type="component" value="Unassembled WGS sequence"/>
</dbReference>
<dbReference type="STRING" id="76936.BN2458_PEG0656"/>
<evidence type="ECO:0000313" key="4">
    <source>
        <dbReference type="Proteomes" id="UP000064525"/>
    </source>
</evidence>
<keyword evidence="3" id="KW-1185">Reference proteome</keyword>
<reference evidence="4" key="2">
    <citation type="submission" date="2015-11" db="EMBL/GenBank/DDBJ databases">
        <authorList>
            <person name="Anvar S.Y."/>
        </authorList>
    </citation>
    <scope>NUCLEOTIDE SEQUENCE [LARGE SCALE GENOMIC DNA]</scope>
</reference>
<gene>
    <name evidence="1" type="ORF">BN2458_PEG0656</name>
    <name evidence="2" type="ORF">LS75_000040</name>
</gene>
<accession>A0A099UGB1</accession>
<dbReference type="Proteomes" id="UP000064525">
    <property type="component" value="Chromosome I"/>
</dbReference>
<dbReference type="EMBL" id="LN907858">
    <property type="protein sequence ID" value="CUU39542.1"/>
    <property type="molecule type" value="Genomic_DNA"/>
</dbReference>
<dbReference type="RefSeq" id="WP_034326015.1">
    <property type="nucleotide sequence ID" value="NZ_CAJTQN010000005.1"/>
</dbReference>
<proteinExistence type="predicted"/>
<dbReference type="KEGG" id="hty:BN2458_PEG0656"/>
<organism evidence="1 4">
    <name type="scientific">Helicobacter typhlonius</name>
    <dbReference type="NCBI Taxonomy" id="76936"/>
    <lineage>
        <taxon>Bacteria</taxon>
        <taxon>Pseudomonadati</taxon>
        <taxon>Campylobacterota</taxon>
        <taxon>Epsilonproteobacteria</taxon>
        <taxon>Campylobacterales</taxon>
        <taxon>Helicobacteraceae</taxon>
        <taxon>Helicobacter</taxon>
    </lineage>
</organism>
<reference evidence="1" key="3">
    <citation type="submission" date="2015-11" db="EMBL/GenBank/DDBJ databases">
        <authorList>
            <person name="Zhang Y."/>
            <person name="Guo Z."/>
        </authorList>
    </citation>
    <scope>NUCLEOTIDE SEQUENCE</scope>
    <source>
        <strain evidence="1">1</strain>
    </source>
</reference>
<dbReference type="AlphaFoldDB" id="A0A099UGB1"/>
<evidence type="ECO:0000313" key="3">
    <source>
        <dbReference type="Proteomes" id="UP000029925"/>
    </source>
</evidence>
<dbReference type="GeneID" id="78150935"/>
<dbReference type="PATRIC" id="fig|76936.10.peg.641"/>
<sequence length="73" mass="8715">MKKYQSVFRISPHSLQQKDLARICGDSRILLARLKRAKMYEKVKSMLVGYCFCLKNRYRKDSVFGKINIKEER</sequence>
<dbReference type="EMBL" id="JRPF02000001">
    <property type="protein sequence ID" value="TLD79374.1"/>
    <property type="molecule type" value="Genomic_DNA"/>
</dbReference>
<evidence type="ECO:0000313" key="2">
    <source>
        <dbReference type="EMBL" id="TLD79374.1"/>
    </source>
</evidence>
<reference evidence="2 3" key="1">
    <citation type="journal article" date="2014" name="Genome Announc.">
        <title>Draft genome sequences of eight enterohepatic helicobacter species isolated from both laboratory and wild rodents.</title>
        <authorList>
            <person name="Sheh A."/>
            <person name="Shen Z."/>
            <person name="Fox J.G."/>
        </authorList>
    </citation>
    <scope>NUCLEOTIDE SEQUENCE [LARGE SCALE GENOMIC DNA]</scope>
    <source>
        <strain evidence="2 3">MIT 98-6810</strain>
    </source>
</reference>
<name>A0A099UGB1_9HELI</name>